<evidence type="ECO:0000313" key="2">
    <source>
        <dbReference type="EMBL" id="MDR5710858.1"/>
    </source>
</evidence>
<feature type="transmembrane region" description="Helical" evidence="1">
    <location>
        <begin position="88"/>
        <end position="112"/>
    </location>
</feature>
<dbReference type="Proteomes" id="UP001260872">
    <property type="component" value="Unassembled WGS sequence"/>
</dbReference>
<dbReference type="EMBL" id="JAVKGT010000003">
    <property type="protein sequence ID" value="MDR5710858.1"/>
    <property type="molecule type" value="Genomic_DNA"/>
</dbReference>
<dbReference type="RefSeq" id="WP_310536246.1">
    <property type="nucleotide sequence ID" value="NZ_JAVKGT010000003.1"/>
</dbReference>
<sequence>MLKVLTGRQLKRARTVERLVAARSVLESPQQMWKQIGGVSITTYAGVVGINQSAQVLDRRHLYVSLHKVGMSRAQLQRIRTLAVMRSLGIVVTIALLAAAVTAFPIIGLAVLSAPATVATALAVLALGVGAVYGGVHATRSTLARVVPA</sequence>
<keyword evidence="1" id="KW-0472">Membrane</keyword>
<organism evidence="2 3">
    <name type="scientific">Nesterenkonia flava</name>
    <dbReference type="NCBI Taxonomy" id="469799"/>
    <lineage>
        <taxon>Bacteria</taxon>
        <taxon>Bacillati</taxon>
        <taxon>Actinomycetota</taxon>
        <taxon>Actinomycetes</taxon>
        <taxon>Micrococcales</taxon>
        <taxon>Micrococcaceae</taxon>
        <taxon>Nesterenkonia</taxon>
    </lineage>
</organism>
<keyword evidence="1" id="KW-0812">Transmembrane</keyword>
<accession>A0ABU1FQF8</accession>
<keyword evidence="3" id="KW-1185">Reference proteome</keyword>
<proteinExistence type="predicted"/>
<gene>
    <name evidence="2" type="ORF">RH857_01715</name>
</gene>
<name>A0ABU1FQF8_9MICC</name>
<comment type="caution">
    <text evidence="2">The sequence shown here is derived from an EMBL/GenBank/DDBJ whole genome shotgun (WGS) entry which is preliminary data.</text>
</comment>
<evidence type="ECO:0008006" key="4">
    <source>
        <dbReference type="Google" id="ProtNLM"/>
    </source>
</evidence>
<evidence type="ECO:0000313" key="3">
    <source>
        <dbReference type="Proteomes" id="UP001260872"/>
    </source>
</evidence>
<evidence type="ECO:0000256" key="1">
    <source>
        <dbReference type="SAM" id="Phobius"/>
    </source>
</evidence>
<reference evidence="3" key="1">
    <citation type="submission" date="2023-07" db="EMBL/GenBank/DDBJ databases">
        <title>Description of three actinobacteria isolated from air of manufacturing shop in a pharmaceutical factory.</title>
        <authorList>
            <person name="Zhang D.-F."/>
        </authorList>
    </citation>
    <scope>NUCLEOTIDE SEQUENCE [LARGE SCALE GENOMIC DNA]</scope>
    <source>
        <strain evidence="3">CCTCC AB 207010</strain>
    </source>
</reference>
<protein>
    <recommendedName>
        <fullName evidence="4">Type II secretion system protein GspF domain-containing protein</fullName>
    </recommendedName>
</protein>
<keyword evidence="1" id="KW-1133">Transmembrane helix</keyword>
<feature type="transmembrane region" description="Helical" evidence="1">
    <location>
        <begin position="118"/>
        <end position="136"/>
    </location>
</feature>